<sequence length="532" mass="58226">MTVRRVMGIETEYGVLQPGKPMANPMLLSSHVVAVHAGLRGGGRTKARWDYDDEDPLHDARGFHLVRASAHPSLLTDDPARPAPSGDGPQDVERPMVEEYEDPGAANVILTNGARLYVDHAHPEYSSPEVTNPRDAVVWDRAGELVMLASVRALASFPALPDVVLYKNNVDGKGATYGTHENYLVDRAVPFGDLAARLIPFFVTRQVYTGAGRVGLGQRGERPGFQLSQRADYVEAEVGLETTLRRPIVNTRDEPHADPARWRRLHVIVGDATMLEAATYVRLGTTSLVLWLIEQAVSEGGALGVIDRLALRDPVAATHAVSHDPSLTTRLELADGRRLTALEIQREYLRAVQAQLEVLGDEPDEQTADVLARWESLLDRLAVDPADCAREVEWVAKLRLLDGMRRREGLAWDHPRLAAVDLQWSDLRPERGLYHRLAAAGAVEQLTTQAEVDRAVAHPPTDTRAFFRGEAVARYGEHVSAASWDSIVFDVPGSATLQRVPMRDPLRGTQAHVGALLETSPDAATLLASLGG</sequence>
<dbReference type="EMBL" id="BJWG01000001">
    <property type="protein sequence ID" value="GEL93446.1"/>
    <property type="molecule type" value="Genomic_DNA"/>
</dbReference>
<comment type="similarity">
    <text evidence="1">Belongs to the Pup ligase/Pup deamidase family. Pup deamidase subfamily.</text>
</comment>
<dbReference type="PANTHER" id="PTHR42307">
    <property type="entry name" value="PUP DEAMIDASE/DEPUPYLASE"/>
    <property type="match status" value="1"/>
</dbReference>
<keyword evidence="5" id="KW-1185">Reference proteome</keyword>
<organism evidence="4 5">
    <name type="scientific">Cellulomonas composti</name>
    <dbReference type="NCBI Taxonomy" id="266130"/>
    <lineage>
        <taxon>Bacteria</taxon>
        <taxon>Bacillati</taxon>
        <taxon>Actinomycetota</taxon>
        <taxon>Actinomycetes</taxon>
        <taxon>Micrococcales</taxon>
        <taxon>Cellulomonadaceae</taxon>
        <taxon>Cellulomonas</taxon>
    </lineage>
</organism>
<dbReference type="RefSeq" id="WP_146841020.1">
    <property type="nucleotide sequence ID" value="NZ_BJWG01000001.1"/>
</dbReference>
<dbReference type="GO" id="GO:0070490">
    <property type="term" value="P:protein pupylation"/>
    <property type="evidence" value="ECO:0007669"/>
    <property type="project" value="TreeGrafter"/>
</dbReference>
<dbReference type="GO" id="GO:0000502">
    <property type="term" value="C:proteasome complex"/>
    <property type="evidence" value="ECO:0007669"/>
    <property type="project" value="UniProtKB-KW"/>
</dbReference>
<dbReference type="AlphaFoldDB" id="A0A511J620"/>
<feature type="active site" description="Proton acceptor" evidence="2">
    <location>
        <position position="119"/>
    </location>
</feature>
<dbReference type="GO" id="GO:0005524">
    <property type="term" value="F:ATP binding"/>
    <property type="evidence" value="ECO:0007669"/>
    <property type="project" value="TreeGrafter"/>
</dbReference>
<comment type="caution">
    <text evidence="4">The sequence shown here is derived from an EMBL/GenBank/DDBJ whole genome shotgun (WGS) entry which is preliminary data.</text>
</comment>
<name>A0A511J620_9CELL</name>
<dbReference type="Pfam" id="PF03136">
    <property type="entry name" value="Pup_ligase"/>
    <property type="match status" value="1"/>
</dbReference>
<dbReference type="InterPro" id="IPR022366">
    <property type="entry name" value="Pup_deamidase"/>
</dbReference>
<evidence type="ECO:0000313" key="5">
    <source>
        <dbReference type="Proteomes" id="UP000321720"/>
    </source>
</evidence>
<evidence type="ECO:0000256" key="3">
    <source>
        <dbReference type="SAM" id="MobiDB-lite"/>
    </source>
</evidence>
<dbReference type="PIRSF" id="PIRSF018077">
    <property type="entry name" value="UCP018077"/>
    <property type="match status" value="1"/>
</dbReference>
<keyword evidence="4" id="KW-0647">Proteasome</keyword>
<proteinExistence type="inferred from homology"/>
<accession>A0A511J620</accession>
<evidence type="ECO:0000256" key="2">
    <source>
        <dbReference type="PIRSR" id="PIRSR018077-1"/>
    </source>
</evidence>
<dbReference type="GO" id="GO:0019941">
    <property type="term" value="P:modification-dependent protein catabolic process"/>
    <property type="evidence" value="ECO:0007669"/>
    <property type="project" value="InterPro"/>
</dbReference>
<evidence type="ECO:0000313" key="4">
    <source>
        <dbReference type="EMBL" id="GEL93446.1"/>
    </source>
</evidence>
<protein>
    <submittedName>
        <fullName evidence="4">Proteasome accessory factor PafA2</fullName>
    </submittedName>
</protein>
<reference evidence="4 5" key="1">
    <citation type="submission" date="2019-07" db="EMBL/GenBank/DDBJ databases">
        <title>Whole genome shotgun sequence of Cellulomonas composti NBRC 100758.</title>
        <authorList>
            <person name="Hosoyama A."/>
            <person name="Uohara A."/>
            <person name="Ohji S."/>
            <person name="Ichikawa N."/>
        </authorList>
    </citation>
    <scope>NUCLEOTIDE SEQUENCE [LARGE SCALE GENOMIC DNA]</scope>
    <source>
        <strain evidence="4 5">NBRC 100758</strain>
    </source>
</reference>
<dbReference type="InterPro" id="IPR004347">
    <property type="entry name" value="Pup_ligase/deamidase"/>
</dbReference>
<dbReference type="GO" id="GO:0010498">
    <property type="term" value="P:proteasomal protein catabolic process"/>
    <property type="evidence" value="ECO:0007669"/>
    <property type="project" value="InterPro"/>
</dbReference>
<dbReference type="NCBIfam" id="TIGR03688">
    <property type="entry name" value="depupylase_Dop"/>
    <property type="match status" value="1"/>
</dbReference>
<evidence type="ECO:0000256" key="1">
    <source>
        <dbReference type="ARBA" id="ARBA00009114"/>
    </source>
</evidence>
<dbReference type="PANTHER" id="PTHR42307:SF2">
    <property type="entry name" value="PUP DEAMIDASE_DEPUPYLASE"/>
    <property type="match status" value="1"/>
</dbReference>
<gene>
    <name evidence="4" type="ORF">CCO02nite_01040</name>
</gene>
<dbReference type="OrthoDB" id="9760627at2"/>
<dbReference type="GO" id="GO:0016811">
    <property type="term" value="F:hydrolase activity, acting on carbon-nitrogen (but not peptide) bonds, in linear amides"/>
    <property type="evidence" value="ECO:0007669"/>
    <property type="project" value="InterPro"/>
</dbReference>
<feature type="region of interest" description="Disordered" evidence="3">
    <location>
        <begin position="73"/>
        <end position="93"/>
    </location>
</feature>
<dbReference type="GO" id="GO:0008233">
    <property type="term" value="F:peptidase activity"/>
    <property type="evidence" value="ECO:0007669"/>
    <property type="project" value="InterPro"/>
</dbReference>
<dbReference type="Proteomes" id="UP000321720">
    <property type="component" value="Unassembled WGS sequence"/>
</dbReference>